<dbReference type="EC" id="3.5.4.5" evidence="4 12"/>
<dbReference type="PROSITE" id="PS51747">
    <property type="entry name" value="CYT_DCMP_DEAMINASES_2"/>
    <property type="match status" value="1"/>
</dbReference>
<proteinExistence type="inferred from homology"/>
<dbReference type="InterPro" id="IPR016193">
    <property type="entry name" value="Cytidine_deaminase-like"/>
</dbReference>
<dbReference type="InterPro" id="IPR006262">
    <property type="entry name" value="Cyt_deam_tetra"/>
</dbReference>
<dbReference type="NCBIfam" id="NF004064">
    <property type="entry name" value="PRK05578.1"/>
    <property type="match status" value="1"/>
</dbReference>
<evidence type="ECO:0000256" key="2">
    <source>
        <dbReference type="ARBA" id="ARBA00003949"/>
    </source>
</evidence>
<dbReference type="NCBIfam" id="TIGR01354">
    <property type="entry name" value="cyt_deam_tetra"/>
    <property type="match status" value="1"/>
</dbReference>
<accession>A0A077WZU3</accession>
<keyword evidence="5 11" id="KW-0479">Metal-binding</keyword>
<comment type="catalytic activity">
    <reaction evidence="12">
        <text>2'-deoxycytidine + H2O + H(+) = 2'-deoxyuridine + NH4(+)</text>
        <dbReference type="Rhea" id="RHEA:13433"/>
        <dbReference type="ChEBI" id="CHEBI:15377"/>
        <dbReference type="ChEBI" id="CHEBI:15378"/>
        <dbReference type="ChEBI" id="CHEBI:15698"/>
        <dbReference type="ChEBI" id="CHEBI:16450"/>
        <dbReference type="ChEBI" id="CHEBI:28938"/>
        <dbReference type="EC" id="3.5.4.5"/>
    </reaction>
</comment>
<gene>
    <name evidence="14" type="ORF">LRAMOSA04557</name>
</gene>
<feature type="active site" description="Proton donor" evidence="10">
    <location>
        <position position="62"/>
    </location>
</feature>
<evidence type="ECO:0000256" key="8">
    <source>
        <dbReference type="ARBA" id="ARBA00032005"/>
    </source>
</evidence>
<keyword evidence="7 11" id="KW-0862">Zinc</keyword>
<evidence type="ECO:0000256" key="5">
    <source>
        <dbReference type="ARBA" id="ARBA00022723"/>
    </source>
</evidence>
<dbReference type="GO" id="GO:0072527">
    <property type="term" value="P:pyrimidine-containing compound metabolic process"/>
    <property type="evidence" value="ECO:0007669"/>
    <property type="project" value="UniProtKB-ARBA"/>
</dbReference>
<dbReference type="GO" id="GO:0008270">
    <property type="term" value="F:zinc ion binding"/>
    <property type="evidence" value="ECO:0007669"/>
    <property type="project" value="UniProtKB-UniRule"/>
</dbReference>
<feature type="binding site" evidence="11">
    <location>
        <position position="96"/>
    </location>
    <ligand>
        <name>Zn(2+)</name>
        <dbReference type="ChEBI" id="CHEBI:29105"/>
        <note>catalytic</note>
    </ligand>
</feature>
<evidence type="ECO:0000313" key="14">
    <source>
        <dbReference type="EMBL" id="CDS12362.1"/>
    </source>
</evidence>
<dbReference type="PANTHER" id="PTHR11644:SF2">
    <property type="entry name" value="CYTIDINE DEAMINASE"/>
    <property type="match status" value="1"/>
</dbReference>
<dbReference type="InterPro" id="IPR002125">
    <property type="entry name" value="CMP_dCMP_dom"/>
</dbReference>
<dbReference type="SUPFAM" id="SSF53927">
    <property type="entry name" value="Cytidine deaminase-like"/>
    <property type="match status" value="1"/>
</dbReference>
<evidence type="ECO:0000256" key="10">
    <source>
        <dbReference type="PIRSR" id="PIRSR606262-1"/>
    </source>
</evidence>
<evidence type="ECO:0000259" key="13">
    <source>
        <dbReference type="PROSITE" id="PS51747"/>
    </source>
</evidence>
<dbReference type="FunFam" id="3.40.140.10:FF:000008">
    <property type="entry name" value="Cytidine deaminase"/>
    <property type="match status" value="1"/>
</dbReference>
<dbReference type="InterPro" id="IPR050202">
    <property type="entry name" value="Cyt/Deoxycyt_deaminase"/>
</dbReference>
<feature type="binding site" evidence="11">
    <location>
        <position position="93"/>
    </location>
    <ligand>
        <name>Zn(2+)</name>
        <dbReference type="ChEBI" id="CHEBI:29105"/>
        <note>catalytic</note>
    </ligand>
</feature>
<dbReference type="Pfam" id="PF00383">
    <property type="entry name" value="dCMP_cyt_deam_1"/>
    <property type="match status" value="1"/>
</dbReference>
<evidence type="ECO:0000256" key="3">
    <source>
        <dbReference type="ARBA" id="ARBA00006576"/>
    </source>
</evidence>
<dbReference type="OrthoDB" id="414540at2759"/>
<dbReference type="GO" id="GO:0055086">
    <property type="term" value="P:nucleobase-containing small molecule metabolic process"/>
    <property type="evidence" value="ECO:0007669"/>
    <property type="project" value="UniProtKB-ARBA"/>
</dbReference>
<comment type="catalytic activity">
    <reaction evidence="9 12">
        <text>cytidine + H2O + H(+) = uridine + NH4(+)</text>
        <dbReference type="Rhea" id="RHEA:16069"/>
        <dbReference type="ChEBI" id="CHEBI:15377"/>
        <dbReference type="ChEBI" id="CHEBI:15378"/>
        <dbReference type="ChEBI" id="CHEBI:16704"/>
        <dbReference type="ChEBI" id="CHEBI:17562"/>
        <dbReference type="ChEBI" id="CHEBI:28938"/>
        <dbReference type="EC" id="3.5.4.5"/>
    </reaction>
</comment>
<organism evidence="14">
    <name type="scientific">Lichtheimia ramosa</name>
    <dbReference type="NCBI Taxonomy" id="688394"/>
    <lineage>
        <taxon>Eukaryota</taxon>
        <taxon>Fungi</taxon>
        <taxon>Fungi incertae sedis</taxon>
        <taxon>Mucoromycota</taxon>
        <taxon>Mucoromycotina</taxon>
        <taxon>Mucoromycetes</taxon>
        <taxon>Mucorales</taxon>
        <taxon>Lichtheimiaceae</taxon>
        <taxon>Lichtheimia</taxon>
    </lineage>
</organism>
<dbReference type="EMBL" id="LK023357">
    <property type="protein sequence ID" value="CDS12362.1"/>
    <property type="molecule type" value="Genomic_DNA"/>
</dbReference>
<evidence type="ECO:0000256" key="6">
    <source>
        <dbReference type="ARBA" id="ARBA00022801"/>
    </source>
</evidence>
<dbReference type="GO" id="GO:0005829">
    <property type="term" value="C:cytosol"/>
    <property type="evidence" value="ECO:0007669"/>
    <property type="project" value="TreeGrafter"/>
</dbReference>
<evidence type="ECO:0000256" key="11">
    <source>
        <dbReference type="PIRSR" id="PIRSR606262-3"/>
    </source>
</evidence>
<dbReference type="CDD" id="cd01283">
    <property type="entry name" value="cytidine_deaminase"/>
    <property type="match status" value="1"/>
</dbReference>
<evidence type="ECO:0000256" key="4">
    <source>
        <dbReference type="ARBA" id="ARBA00012783"/>
    </source>
</evidence>
<keyword evidence="6 12" id="KW-0378">Hydrolase</keyword>
<evidence type="ECO:0000256" key="7">
    <source>
        <dbReference type="ARBA" id="ARBA00022833"/>
    </source>
</evidence>
<evidence type="ECO:0000256" key="9">
    <source>
        <dbReference type="ARBA" id="ARBA00049558"/>
    </source>
</evidence>
<feature type="binding site" evidence="11">
    <location>
        <position position="60"/>
    </location>
    <ligand>
        <name>Zn(2+)</name>
        <dbReference type="ChEBI" id="CHEBI:29105"/>
        <note>catalytic</note>
    </ligand>
</feature>
<dbReference type="GO" id="GO:0004126">
    <property type="term" value="F:cytidine deaminase activity"/>
    <property type="evidence" value="ECO:0007669"/>
    <property type="project" value="UniProtKB-UniRule"/>
</dbReference>
<comment type="cofactor">
    <cofactor evidence="1 11 12">
        <name>Zn(2+)</name>
        <dbReference type="ChEBI" id="CHEBI:29105"/>
    </cofactor>
</comment>
<sequence length="161" mass="17683">MSNTISKEVQDKLFAKAIAAKDTSYSPYSKFRVGAALLTEDGTIYQGCNIENASFGAGICAERTAYVKAISEGHNKFVAVAVSTDQDDFVSPCGICRQVVGKHEVDYLVMHRQFMSEFGPATLPVYLLKTSGESQLLTLTDLLPHSFALEQGQKYILDKFK</sequence>
<dbReference type="PANTHER" id="PTHR11644">
    <property type="entry name" value="CYTIDINE DEAMINASE"/>
    <property type="match status" value="1"/>
</dbReference>
<reference evidence="14" key="1">
    <citation type="journal article" date="2014" name="Genome Announc.">
        <title>De novo whole-genome sequence and genome annotation of Lichtheimia ramosa.</title>
        <authorList>
            <person name="Linde J."/>
            <person name="Schwartze V."/>
            <person name="Binder U."/>
            <person name="Lass-Florl C."/>
            <person name="Voigt K."/>
            <person name="Horn F."/>
        </authorList>
    </citation>
    <scope>NUCLEOTIDE SEQUENCE</scope>
    <source>
        <strain evidence="14">JMRC FSU:6197</strain>
    </source>
</reference>
<comment type="function">
    <text evidence="2 12">This enzyme scavenges exogenous and endogenous cytidine and 2'-deoxycytidine for UMP synthesis.</text>
</comment>
<evidence type="ECO:0000256" key="12">
    <source>
        <dbReference type="RuleBase" id="RU364006"/>
    </source>
</evidence>
<comment type="similarity">
    <text evidence="3 12">Belongs to the cytidine and deoxycytidylate deaminase family.</text>
</comment>
<evidence type="ECO:0000256" key="1">
    <source>
        <dbReference type="ARBA" id="ARBA00001947"/>
    </source>
</evidence>
<dbReference type="Gene3D" id="3.40.140.10">
    <property type="entry name" value="Cytidine Deaminase, domain 2"/>
    <property type="match status" value="2"/>
</dbReference>
<name>A0A077WZU3_9FUNG</name>
<protein>
    <recommendedName>
        <fullName evidence="4 12">Cytidine deaminase</fullName>
        <ecNumber evidence="4 12">3.5.4.5</ecNumber>
    </recommendedName>
    <alternativeName>
        <fullName evidence="8 12">Cytidine aminohydrolase</fullName>
    </alternativeName>
</protein>
<dbReference type="AlphaFoldDB" id="A0A077WZU3"/>
<feature type="domain" description="CMP/dCMP-type deaminase" evidence="13">
    <location>
        <begin position="8"/>
        <end position="150"/>
    </location>
</feature>